<keyword evidence="1" id="KW-0472">Membrane</keyword>
<dbReference type="OrthoDB" id="8193455at2759"/>
<proteinExistence type="predicted"/>
<evidence type="ECO:0000313" key="3">
    <source>
        <dbReference type="Proteomes" id="UP000008792"/>
    </source>
</evidence>
<feature type="transmembrane region" description="Helical" evidence="1">
    <location>
        <begin position="49"/>
        <end position="68"/>
    </location>
</feature>
<organism evidence="2 3">
    <name type="scientific">Drosophila virilis</name>
    <name type="common">Fruit fly</name>
    <dbReference type="NCBI Taxonomy" id="7244"/>
    <lineage>
        <taxon>Eukaryota</taxon>
        <taxon>Metazoa</taxon>
        <taxon>Ecdysozoa</taxon>
        <taxon>Arthropoda</taxon>
        <taxon>Hexapoda</taxon>
        <taxon>Insecta</taxon>
        <taxon>Pterygota</taxon>
        <taxon>Neoptera</taxon>
        <taxon>Endopterygota</taxon>
        <taxon>Diptera</taxon>
        <taxon>Brachycera</taxon>
        <taxon>Muscomorpha</taxon>
        <taxon>Ephydroidea</taxon>
        <taxon>Drosophilidae</taxon>
        <taxon>Drosophila</taxon>
    </lineage>
</organism>
<protein>
    <submittedName>
        <fullName evidence="2">Uncharacterized protein, isoform B</fullName>
    </submittedName>
</protein>
<dbReference type="AlphaFoldDB" id="A0A0Q9WDU3"/>
<keyword evidence="3" id="KW-1185">Reference proteome</keyword>
<keyword evidence="1" id="KW-1133">Transmembrane helix</keyword>
<name>A0A0Q9WDU3_DROVI</name>
<evidence type="ECO:0000313" key="2">
    <source>
        <dbReference type="EMBL" id="KRF82723.1"/>
    </source>
</evidence>
<dbReference type="EMBL" id="CH940650">
    <property type="protein sequence ID" value="KRF82723.1"/>
    <property type="molecule type" value="Genomic_DNA"/>
</dbReference>
<sequence length="76" mass="8675">MVCQFENNNRTIGVSKFMSSKTKLCLCDNDNGYVEDILHDICSGANHQYLVNLLVSIVSLLTPFFFSAHMSMRKHF</sequence>
<gene>
    <name evidence="2" type="primary">Dvir\GJ23625</name>
    <name evidence="2" type="ORF">Dvir_GJ23625</name>
</gene>
<evidence type="ECO:0000256" key="1">
    <source>
        <dbReference type="SAM" id="Phobius"/>
    </source>
</evidence>
<reference evidence="2 3" key="1">
    <citation type="journal article" date="2007" name="Nature">
        <title>Evolution of genes and genomes on the Drosophila phylogeny.</title>
        <authorList>
            <consortium name="Drosophila 12 Genomes Consortium"/>
            <person name="Clark A.G."/>
            <person name="Eisen M.B."/>
            <person name="Smith D.R."/>
            <person name="Bergman C.M."/>
            <person name="Oliver B."/>
            <person name="Markow T.A."/>
            <person name="Kaufman T.C."/>
            <person name="Kellis M."/>
            <person name="Gelbart W."/>
            <person name="Iyer V.N."/>
            <person name="Pollard D.A."/>
            <person name="Sackton T.B."/>
            <person name="Larracuente A.M."/>
            <person name="Singh N.D."/>
            <person name="Abad J.P."/>
            <person name="Abt D.N."/>
            <person name="Adryan B."/>
            <person name="Aguade M."/>
            <person name="Akashi H."/>
            <person name="Anderson W.W."/>
            <person name="Aquadro C.F."/>
            <person name="Ardell D.H."/>
            <person name="Arguello R."/>
            <person name="Artieri C.G."/>
            <person name="Barbash D.A."/>
            <person name="Barker D."/>
            <person name="Barsanti P."/>
            <person name="Batterham P."/>
            <person name="Batzoglou S."/>
            <person name="Begun D."/>
            <person name="Bhutkar A."/>
            <person name="Blanco E."/>
            <person name="Bosak S.A."/>
            <person name="Bradley R.K."/>
            <person name="Brand A.D."/>
            <person name="Brent M.R."/>
            <person name="Brooks A.N."/>
            <person name="Brown R.H."/>
            <person name="Butlin R.K."/>
            <person name="Caggese C."/>
            <person name="Calvi B.R."/>
            <person name="Bernardo de Carvalho A."/>
            <person name="Caspi A."/>
            <person name="Castrezana S."/>
            <person name="Celniker S.E."/>
            <person name="Chang J.L."/>
            <person name="Chapple C."/>
            <person name="Chatterji S."/>
            <person name="Chinwalla A."/>
            <person name="Civetta A."/>
            <person name="Clifton S.W."/>
            <person name="Comeron J.M."/>
            <person name="Costello J.C."/>
            <person name="Coyne J.A."/>
            <person name="Daub J."/>
            <person name="David R.G."/>
            <person name="Delcher A.L."/>
            <person name="Delehaunty K."/>
            <person name="Do C.B."/>
            <person name="Ebling H."/>
            <person name="Edwards K."/>
            <person name="Eickbush T."/>
            <person name="Evans J.D."/>
            <person name="Filipski A."/>
            <person name="Findeiss S."/>
            <person name="Freyhult E."/>
            <person name="Fulton L."/>
            <person name="Fulton R."/>
            <person name="Garcia A.C."/>
            <person name="Gardiner A."/>
            <person name="Garfield D.A."/>
            <person name="Garvin B.E."/>
            <person name="Gibson G."/>
            <person name="Gilbert D."/>
            <person name="Gnerre S."/>
            <person name="Godfrey J."/>
            <person name="Good R."/>
            <person name="Gotea V."/>
            <person name="Gravely B."/>
            <person name="Greenberg A.J."/>
            <person name="Griffiths-Jones S."/>
            <person name="Gross S."/>
            <person name="Guigo R."/>
            <person name="Gustafson E.A."/>
            <person name="Haerty W."/>
            <person name="Hahn M.W."/>
            <person name="Halligan D.L."/>
            <person name="Halpern A.L."/>
            <person name="Halter G.M."/>
            <person name="Han M.V."/>
            <person name="Heger A."/>
            <person name="Hillier L."/>
            <person name="Hinrichs A.S."/>
            <person name="Holmes I."/>
            <person name="Hoskins R.A."/>
            <person name="Hubisz M.J."/>
            <person name="Hultmark D."/>
            <person name="Huntley M.A."/>
            <person name="Jaffe D.B."/>
            <person name="Jagadeeshan S."/>
            <person name="Jeck W.R."/>
            <person name="Johnson J."/>
            <person name="Jones C.D."/>
            <person name="Jordan W.C."/>
            <person name="Karpen G.H."/>
            <person name="Kataoka E."/>
            <person name="Keightley P.D."/>
            <person name="Kheradpour P."/>
            <person name="Kirkness E.F."/>
            <person name="Koerich L.B."/>
            <person name="Kristiansen K."/>
            <person name="Kudrna D."/>
            <person name="Kulathinal R.J."/>
            <person name="Kumar S."/>
            <person name="Kwok R."/>
            <person name="Lander E."/>
            <person name="Langley C.H."/>
            <person name="Lapoint R."/>
            <person name="Lazzaro B.P."/>
            <person name="Lee S.J."/>
            <person name="Levesque L."/>
            <person name="Li R."/>
            <person name="Lin C.F."/>
            <person name="Lin M.F."/>
            <person name="Lindblad-Toh K."/>
            <person name="Llopart A."/>
            <person name="Long M."/>
            <person name="Low L."/>
            <person name="Lozovsky E."/>
            <person name="Lu J."/>
            <person name="Luo M."/>
            <person name="Machado C.A."/>
            <person name="Makalowski W."/>
            <person name="Marzo M."/>
            <person name="Matsuda M."/>
            <person name="Matzkin L."/>
            <person name="McAllister B."/>
            <person name="McBride C.S."/>
            <person name="McKernan B."/>
            <person name="McKernan K."/>
            <person name="Mendez-Lago M."/>
            <person name="Minx P."/>
            <person name="Mollenhauer M.U."/>
            <person name="Montooth K."/>
            <person name="Mount S.M."/>
            <person name="Mu X."/>
            <person name="Myers E."/>
            <person name="Negre B."/>
            <person name="Newfeld S."/>
            <person name="Nielsen R."/>
            <person name="Noor M.A."/>
            <person name="O'Grady P."/>
            <person name="Pachter L."/>
            <person name="Papaceit M."/>
            <person name="Parisi M.J."/>
            <person name="Parisi M."/>
            <person name="Parts L."/>
            <person name="Pedersen J.S."/>
            <person name="Pesole G."/>
            <person name="Phillippy A.M."/>
            <person name="Ponting C.P."/>
            <person name="Pop M."/>
            <person name="Porcelli D."/>
            <person name="Powell J.R."/>
            <person name="Prohaska S."/>
            <person name="Pruitt K."/>
            <person name="Puig M."/>
            <person name="Quesneville H."/>
            <person name="Ram K.R."/>
            <person name="Rand D."/>
            <person name="Rasmussen M.D."/>
            <person name="Reed L.K."/>
            <person name="Reenan R."/>
            <person name="Reily A."/>
            <person name="Remington K.A."/>
            <person name="Rieger T.T."/>
            <person name="Ritchie M.G."/>
            <person name="Robin C."/>
            <person name="Rogers Y.H."/>
            <person name="Rohde C."/>
            <person name="Rozas J."/>
            <person name="Rubenfield M.J."/>
            <person name="Ruiz A."/>
            <person name="Russo S."/>
            <person name="Salzberg S.L."/>
            <person name="Sanchez-Gracia A."/>
            <person name="Saranga D.J."/>
            <person name="Sato H."/>
            <person name="Schaeffer S.W."/>
            <person name="Schatz M.C."/>
            <person name="Schlenke T."/>
            <person name="Schwartz R."/>
            <person name="Segarra C."/>
            <person name="Singh R.S."/>
            <person name="Sirot L."/>
            <person name="Sirota M."/>
            <person name="Sisneros N.B."/>
            <person name="Smith C.D."/>
            <person name="Smith T.F."/>
            <person name="Spieth J."/>
            <person name="Stage D.E."/>
            <person name="Stark A."/>
            <person name="Stephan W."/>
            <person name="Strausberg R.L."/>
            <person name="Strempel S."/>
            <person name="Sturgill D."/>
            <person name="Sutton G."/>
            <person name="Sutton G.G."/>
            <person name="Tao W."/>
            <person name="Teichmann S."/>
            <person name="Tobari Y.N."/>
            <person name="Tomimura Y."/>
            <person name="Tsolas J.M."/>
            <person name="Valente V.L."/>
            <person name="Venter E."/>
            <person name="Venter J.C."/>
            <person name="Vicario S."/>
            <person name="Vieira F.G."/>
            <person name="Vilella A.J."/>
            <person name="Villasante A."/>
            <person name="Walenz B."/>
            <person name="Wang J."/>
            <person name="Wasserman M."/>
            <person name="Watts T."/>
            <person name="Wilson D."/>
            <person name="Wilson R.K."/>
            <person name="Wing R.A."/>
            <person name="Wolfner M.F."/>
            <person name="Wong A."/>
            <person name="Wong G.K."/>
            <person name="Wu C.I."/>
            <person name="Wu G."/>
            <person name="Yamamoto D."/>
            <person name="Yang H.P."/>
            <person name="Yang S.P."/>
            <person name="Yorke J.A."/>
            <person name="Yoshida K."/>
            <person name="Zdobnov E."/>
            <person name="Zhang P."/>
            <person name="Zhang Y."/>
            <person name="Zimin A.V."/>
            <person name="Baldwin J."/>
            <person name="Abdouelleil A."/>
            <person name="Abdulkadir J."/>
            <person name="Abebe A."/>
            <person name="Abera B."/>
            <person name="Abreu J."/>
            <person name="Acer S.C."/>
            <person name="Aftuck L."/>
            <person name="Alexander A."/>
            <person name="An P."/>
            <person name="Anderson E."/>
            <person name="Anderson S."/>
            <person name="Arachi H."/>
            <person name="Azer M."/>
            <person name="Bachantsang P."/>
            <person name="Barry A."/>
            <person name="Bayul T."/>
            <person name="Berlin A."/>
            <person name="Bessette D."/>
            <person name="Bloom T."/>
            <person name="Blye J."/>
            <person name="Boguslavskiy L."/>
            <person name="Bonnet C."/>
            <person name="Boukhgalter B."/>
            <person name="Bourzgui I."/>
            <person name="Brown A."/>
            <person name="Cahill P."/>
            <person name="Channer S."/>
            <person name="Cheshatsang Y."/>
            <person name="Chuda L."/>
            <person name="Citroen M."/>
            <person name="Collymore A."/>
            <person name="Cooke P."/>
            <person name="Costello M."/>
            <person name="D'Aco K."/>
            <person name="Daza R."/>
            <person name="De Haan G."/>
            <person name="DeGray S."/>
            <person name="DeMaso C."/>
            <person name="Dhargay N."/>
            <person name="Dooley K."/>
            <person name="Dooley E."/>
            <person name="Doricent M."/>
            <person name="Dorje P."/>
            <person name="Dorjee K."/>
            <person name="Dupes A."/>
            <person name="Elong R."/>
            <person name="Falk J."/>
            <person name="Farina A."/>
            <person name="Faro S."/>
            <person name="Ferguson D."/>
            <person name="Fisher S."/>
            <person name="Foley C.D."/>
            <person name="Franke A."/>
            <person name="Friedrich D."/>
            <person name="Gadbois L."/>
            <person name="Gearin G."/>
            <person name="Gearin C.R."/>
            <person name="Giannoukos G."/>
            <person name="Goode T."/>
            <person name="Graham J."/>
            <person name="Grandbois E."/>
            <person name="Grewal S."/>
            <person name="Gyaltsen K."/>
            <person name="Hafez N."/>
            <person name="Hagos B."/>
            <person name="Hall J."/>
            <person name="Henson C."/>
            <person name="Hollinger A."/>
            <person name="Honan T."/>
            <person name="Huard M.D."/>
            <person name="Hughes L."/>
            <person name="Hurhula B."/>
            <person name="Husby M.E."/>
            <person name="Kamat A."/>
            <person name="Kanga B."/>
            <person name="Kashin S."/>
            <person name="Khazanovich D."/>
            <person name="Kisner P."/>
            <person name="Lance K."/>
            <person name="Lara M."/>
            <person name="Lee W."/>
            <person name="Lennon N."/>
            <person name="Letendre F."/>
            <person name="LeVine R."/>
            <person name="Lipovsky A."/>
            <person name="Liu X."/>
            <person name="Liu J."/>
            <person name="Liu S."/>
            <person name="Lokyitsang T."/>
            <person name="Lokyitsang Y."/>
            <person name="Lubonja R."/>
            <person name="Lui A."/>
            <person name="MacDonald P."/>
            <person name="Magnisalis V."/>
            <person name="Maru K."/>
            <person name="Matthews C."/>
            <person name="McCusker W."/>
            <person name="McDonough S."/>
            <person name="Mehta T."/>
            <person name="Meldrim J."/>
            <person name="Meneus L."/>
            <person name="Mihai O."/>
            <person name="Mihalev A."/>
            <person name="Mihova T."/>
            <person name="Mittelman R."/>
            <person name="Mlenga V."/>
            <person name="Montmayeur A."/>
            <person name="Mulrain L."/>
            <person name="Navidi A."/>
            <person name="Naylor J."/>
            <person name="Negash T."/>
            <person name="Nguyen T."/>
            <person name="Nguyen N."/>
            <person name="Nicol R."/>
            <person name="Norbu C."/>
            <person name="Norbu N."/>
            <person name="Novod N."/>
            <person name="O'Neill B."/>
            <person name="Osman S."/>
            <person name="Markiewicz E."/>
            <person name="Oyono O.L."/>
            <person name="Patti C."/>
            <person name="Phunkhang P."/>
            <person name="Pierre F."/>
            <person name="Priest M."/>
            <person name="Raghuraman S."/>
            <person name="Rege F."/>
            <person name="Reyes R."/>
            <person name="Rise C."/>
            <person name="Rogov P."/>
            <person name="Ross K."/>
            <person name="Ryan E."/>
            <person name="Settipalli S."/>
            <person name="Shea T."/>
            <person name="Sherpa N."/>
            <person name="Shi L."/>
            <person name="Shih D."/>
            <person name="Sparrow T."/>
            <person name="Spaulding J."/>
            <person name="Stalker J."/>
            <person name="Stange-Thomann N."/>
            <person name="Stavropoulos S."/>
            <person name="Stone C."/>
            <person name="Strader C."/>
            <person name="Tesfaye S."/>
            <person name="Thomson T."/>
            <person name="Thoulutsang Y."/>
            <person name="Thoulutsang D."/>
            <person name="Topham K."/>
            <person name="Topping I."/>
            <person name="Tsamla T."/>
            <person name="Vassiliev H."/>
            <person name="Vo A."/>
            <person name="Wangchuk T."/>
            <person name="Wangdi T."/>
            <person name="Weiand M."/>
            <person name="Wilkinson J."/>
            <person name="Wilson A."/>
            <person name="Yadav S."/>
            <person name="Young G."/>
            <person name="Yu Q."/>
            <person name="Zembek L."/>
            <person name="Zhong D."/>
            <person name="Zimmer A."/>
            <person name="Zwirko Z."/>
            <person name="Jaffe D.B."/>
            <person name="Alvarez P."/>
            <person name="Brockman W."/>
            <person name="Butler J."/>
            <person name="Chin C."/>
            <person name="Gnerre S."/>
            <person name="Grabherr M."/>
            <person name="Kleber M."/>
            <person name="Mauceli E."/>
            <person name="MacCallum I."/>
        </authorList>
    </citation>
    <scope>NUCLEOTIDE SEQUENCE [LARGE SCALE GENOMIC DNA]</scope>
    <source>
        <strain evidence="3">Tucson 15010-1051.87</strain>
    </source>
</reference>
<accession>A0A0Q9WDU3</accession>
<dbReference type="Proteomes" id="UP000008792">
    <property type="component" value="Unassembled WGS sequence"/>
</dbReference>
<keyword evidence="1" id="KW-0812">Transmembrane</keyword>